<proteinExistence type="predicted"/>
<dbReference type="Pfam" id="PF12706">
    <property type="entry name" value="Lactamase_B_2"/>
    <property type="match status" value="1"/>
</dbReference>
<protein>
    <submittedName>
        <fullName evidence="2">Metallo-beta-lactamase domain protein</fullName>
    </submittedName>
</protein>
<dbReference type="STRING" id="1261.HMPREF3195_00945"/>
<accession>A0A135YUI9</accession>
<dbReference type="Proteomes" id="UP000070326">
    <property type="component" value="Unassembled WGS sequence"/>
</dbReference>
<dbReference type="eggNOG" id="COG1235">
    <property type="taxonomic scope" value="Bacteria"/>
</dbReference>
<dbReference type="SMART" id="SM00849">
    <property type="entry name" value="Lactamase_B"/>
    <property type="match status" value="1"/>
</dbReference>
<gene>
    <name evidence="2" type="ORF">HMPREF3195_00945</name>
</gene>
<feature type="domain" description="Metallo-beta-lactamase" evidence="1">
    <location>
        <begin position="12"/>
        <end position="218"/>
    </location>
</feature>
<dbReference type="PATRIC" id="fig|1261.3.peg.57"/>
<comment type="caution">
    <text evidence="2">The sequence shown here is derived from an EMBL/GenBank/DDBJ whole genome shotgun (WGS) entry which is preliminary data.</text>
</comment>
<dbReference type="InterPro" id="IPR001279">
    <property type="entry name" value="Metallo-B-lactamas"/>
</dbReference>
<dbReference type="EMBL" id="LSQZ01000035">
    <property type="protein sequence ID" value="KXI13052.1"/>
    <property type="molecule type" value="Genomic_DNA"/>
</dbReference>
<dbReference type="RefSeq" id="WP_021934826.1">
    <property type="nucleotide sequence ID" value="NZ_JADMXM010000008.1"/>
</dbReference>
<dbReference type="PANTHER" id="PTHR47619">
    <property type="entry name" value="METALLO-HYDROLASE YYCJ-RELATED"/>
    <property type="match status" value="1"/>
</dbReference>
<dbReference type="Gene3D" id="3.60.15.10">
    <property type="entry name" value="Ribonuclease Z/Hydroxyacylglutathione hydrolase-like"/>
    <property type="match status" value="1"/>
</dbReference>
<evidence type="ECO:0000259" key="1">
    <source>
        <dbReference type="SMART" id="SM00849"/>
    </source>
</evidence>
<dbReference type="SUPFAM" id="SSF56281">
    <property type="entry name" value="Metallo-hydrolase/oxidoreductase"/>
    <property type="match status" value="1"/>
</dbReference>
<evidence type="ECO:0000313" key="2">
    <source>
        <dbReference type="EMBL" id="KXI13052.1"/>
    </source>
</evidence>
<name>A0A135YUI9_9FIRM</name>
<dbReference type="InterPro" id="IPR036866">
    <property type="entry name" value="RibonucZ/Hydroxyglut_hydro"/>
</dbReference>
<organism evidence="2 3">
    <name type="scientific">Peptostreptococcus anaerobius</name>
    <dbReference type="NCBI Taxonomy" id="1261"/>
    <lineage>
        <taxon>Bacteria</taxon>
        <taxon>Bacillati</taxon>
        <taxon>Bacillota</taxon>
        <taxon>Clostridia</taxon>
        <taxon>Peptostreptococcales</taxon>
        <taxon>Peptostreptococcaceae</taxon>
        <taxon>Peptostreptococcus</taxon>
    </lineage>
</organism>
<sequence length="266" mass="29561">MLKYCSIGSGSSGNCHYVGSKDTNILVDAGLSGKKITGSLEEIGVDPTKLDGILVTHEHSDHIKGIGILSRRYKLPIYINYKTWLATKSKIGKVDENLVNIFENDKAYNIKDLLVKPFSISHDASDPVGFSFTNEKDNKISIATDIGHVSENIRKNILGSDLVILESNYDKEMLLMGSYTYALKKRVMSDIGHLSNEDAAKFVVDLINNGTEHILLAHLSRENNFPQLAYETSNHILKENSMIIGKDVNLDILLRDSLSSLHEVKK</sequence>
<reference evidence="2 3" key="1">
    <citation type="submission" date="2016-02" db="EMBL/GenBank/DDBJ databases">
        <authorList>
            <person name="Wen L."/>
            <person name="He K."/>
            <person name="Yang H."/>
        </authorList>
    </citation>
    <scope>NUCLEOTIDE SEQUENCE [LARGE SCALE GENOMIC DNA]</scope>
    <source>
        <strain evidence="2 3">MJR8628A</strain>
    </source>
</reference>
<dbReference type="AlphaFoldDB" id="A0A135YUI9"/>
<evidence type="ECO:0000313" key="3">
    <source>
        <dbReference type="Proteomes" id="UP000070326"/>
    </source>
</evidence>
<dbReference type="PANTHER" id="PTHR47619:SF1">
    <property type="entry name" value="EXODEOXYRIBONUCLEASE WALJ"/>
    <property type="match status" value="1"/>
</dbReference>
<dbReference type="InterPro" id="IPR052533">
    <property type="entry name" value="WalJ/YycJ-like"/>
</dbReference>